<name>A0A6S7GGU8_PARCT</name>
<dbReference type="EMBL" id="CACRXK020001374">
    <property type="protein sequence ID" value="CAB3988752.1"/>
    <property type="molecule type" value="Genomic_DNA"/>
</dbReference>
<sequence length="214" mass="24225">IDNVRYDNLETFDMSEAVDYSQSAFSLPVRQTKFSIPAITIEEVSDSLKQLNPSKATGIDGLLPALFLKFPANMISNTVTTICNLSISTGIFPALWKKAKLIPIHKSGEMSERGNLRPISILVILSKILEKHSYFLYLTLSDYQHGLRPGSIDDGEINGVLMLDFSKAFDLVDHNILLQKIHVYGATDLTLKWFAWYLERRTRQVQINEVFSEL</sequence>
<evidence type="ECO:0000259" key="1">
    <source>
        <dbReference type="Pfam" id="PF00078"/>
    </source>
</evidence>
<dbReference type="PANTHER" id="PTHR47510">
    <property type="entry name" value="REVERSE TRANSCRIPTASE DOMAIN-CONTAINING PROTEIN"/>
    <property type="match status" value="1"/>
</dbReference>
<evidence type="ECO:0000313" key="2">
    <source>
        <dbReference type="EMBL" id="CAB3988752.1"/>
    </source>
</evidence>
<feature type="non-terminal residue" evidence="2">
    <location>
        <position position="1"/>
    </location>
</feature>
<organism evidence="2 3">
    <name type="scientific">Paramuricea clavata</name>
    <name type="common">Red gorgonian</name>
    <name type="synonym">Violescent sea-whip</name>
    <dbReference type="NCBI Taxonomy" id="317549"/>
    <lineage>
        <taxon>Eukaryota</taxon>
        <taxon>Metazoa</taxon>
        <taxon>Cnidaria</taxon>
        <taxon>Anthozoa</taxon>
        <taxon>Octocorallia</taxon>
        <taxon>Malacalcyonacea</taxon>
        <taxon>Plexauridae</taxon>
        <taxon>Paramuricea</taxon>
    </lineage>
</organism>
<evidence type="ECO:0000313" key="3">
    <source>
        <dbReference type="Proteomes" id="UP001152795"/>
    </source>
</evidence>
<dbReference type="PANTHER" id="PTHR47510:SF3">
    <property type="entry name" value="ENDO_EXONUCLEASE_PHOSPHATASE DOMAIN-CONTAINING PROTEIN"/>
    <property type="match status" value="1"/>
</dbReference>
<dbReference type="Pfam" id="PF00078">
    <property type="entry name" value="RVT_1"/>
    <property type="match status" value="1"/>
</dbReference>
<comment type="caution">
    <text evidence="2">The sequence shown here is derived from an EMBL/GenBank/DDBJ whole genome shotgun (WGS) entry which is preliminary data.</text>
</comment>
<gene>
    <name evidence="2" type="ORF">PACLA_8A035960</name>
</gene>
<accession>A0A6S7GGU8</accession>
<protein>
    <recommendedName>
        <fullName evidence="1">Reverse transcriptase domain-containing protein</fullName>
    </recommendedName>
</protein>
<keyword evidence="3" id="KW-1185">Reference proteome</keyword>
<dbReference type="Proteomes" id="UP001152795">
    <property type="component" value="Unassembled WGS sequence"/>
</dbReference>
<feature type="domain" description="Reverse transcriptase" evidence="1">
    <location>
        <begin position="104"/>
        <end position="201"/>
    </location>
</feature>
<dbReference type="InterPro" id="IPR000477">
    <property type="entry name" value="RT_dom"/>
</dbReference>
<dbReference type="AlphaFoldDB" id="A0A6S7GGU8"/>
<dbReference type="OrthoDB" id="7480250at2759"/>
<reference evidence="2" key="1">
    <citation type="submission" date="2020-04" db="EMBL/GenBank/DDBJ databases">
        <authorList>
            <person name="Alioto T."/>
            <person name="Alioto T."/>
            <person name="Gomez Garrido J."/>
        </authorList>
    </citation>
    <scope>NUCLEOTIDE SEQUENCE</scope>
    <source>
        <strain evidence="2">A484AB</strain>
    </source>
</reference>
<proteinExistence type="predicted"/>